<gene>
    <name evidence="6" type="ORF">BG011_003678</name>
</gene>
<comment type="subcellular location">
    <subcellularLocation>
        <location evidence="1">Nucleus</location>
    </subcellularLocation>
</comment>
<evidence type="ECO:0000256" key="1">
    <source>
        <dbReference type="ARBA" id="ARBA00004123"/>
    </source>
</evidence>
<dbReference type="GO" id="GO:0000981">
    <property type="term" value="F:DNA-binding transcription factor activity, RNA polymerase II-specific"/>
    <property type="evidence" value="ECO:0007669"/>
    <property type="project" value="TreeGrafter"/>
</dbReference>
<sequence>MFGQQVPQQPKLQYPTNYHLRQQQQQPTHPMAMPMAFPNQHNPNNNNTGTPNNSFAATIDPGLLQMSMSMSQLNNMNSLFPAASAAPGSSLINSQSLLGPHGHGNMNNTLSAASSTPTIKQETASPDYMASEMDFGEPSNMLSPGSSSPLNSPMNDFEGSDDFSTPNPNAGVGAFVKPTPLSIPPGSYGESPGTGSLYSPGLESDFFPEGDFSLPKSTRPLDMKLGRMQPNSQPNNIFHSMSMPVPRSDWFGAADGHSVGSYENPSALQFATGEMTMMDSLFEDGSAEKSSNRAILMNEKRRRRRESHNAVERRRRDNINEKIQELSTLLPDCYVDSANKPNKGVILRKSVDYIRHLQQLVASQTNRNQELEAQLQGKTLSTPSMSSAGNMDLSGANANGGMPGSGPQLQQGFGMARIVPNANNNNSNNNQDLQN</sequence>
<dbReference type="InterPro" id="IPR036638">
    <property type="entry name" value="HLH_DNA-bd_sf"/>
</dbReference>
<dbReference type="Gene3D" id="4.10.280.10">
    <property type="entry name" value="Helix-loop-helix DNA-binding domain"/>
    <property type="match status" value="1"/>
</dbReference>
<proteinExistence type="predicted"/>
<dbReference type="PROSITE" id="PS50888">
    <property type="entry name" value="BHLH"/>
    <property type="match status" value="1"/>
</dbReference>
<evidence type="ECO:0000256" key="2">
    <source>
        <dbReference type="ARBA" id="ARBA00023015"/>
    </source>
</evidence>
<dbReference type="CDD" id="cd11387">
    <property type="entry name" value="bHLHzip_USF_MITF"/>
    <property type="match status" value="1"/>
</dbReference>
<dbReference type="Pfam" id="PF00010">
    <property type="entry name" value="HLH"/>
    <property type="match status" value="1"/>
</dbReference>
<dbReference type="AlphaFoldDB" id="A0A9P6Q333"/>
<dbReference type="GO" id="GO:0005634">
    <property type="term" value="C:nucleus"/>
    <property type="evidence" value="ECO:0007669"/>
    <property type="project" value="UniProtKB-SubCell"/>
</dbReference>
<evidence type="ECO:0000259" key="5">
    <source>
        <dbReference type="PROSITE" id="PS50888"/>
    </source>
</evidence>
<dbReference type="InterPro" id="IPR051732">
    <property type="entry name" value="USF"/>
</dbReference>
<evidence type="ECO:0000313" key="6">
    <source>
        <dbReference type="EMBL" id="KAG0257908.1"/>
    </source>
</evidence>
<dbReference type="EMBL" id="JAAAJA010000241">
    <property type="protein sequence ID" value="KAG0257908.1"/>
    <property type="molecule type" value="Genomic_DNA"/>
</dbReference>
<dbReference type="InterPro" id="IPR011598">
    <property type="entry name" value="bHLH_dom"/>
</dbReference>
<dbReference type="PANTHER" id="PTHR46117:SF3">
    <property type="entry name" value="FI24210P1"/>
    <property type="match status" value="1"/>
</dbReference>
<protein>
    <recommendedName>
        <fullName evidence="5">BHLH domain-containing protein</fullName>
    </recommendedName>
</protein>
<organism evidence="6 7">
    <name type="scientific">Mortierella polycephala</name>
    <dbReference type="NCBI Taxonomy" id="41804"/>
    <lineage>
        <taxon>Eukaryota</taxon>
        <taxon>Fungi</taxon>
        <taxon>Fungi incertae sedis</taxon>
        <taxon>Mucoromycota</taxon>
        <taxon>Mortierellomycotina</taxon>
        <taxon>Mortierellomycetes</taxon>
        <taxon>Mortierellales</taxon>
        <taxon>Mortierellaceae</taxon>
        <taxon>Mortierella</taxon>
    </lineage>
</organism>
<keyword evidence="7" id="KW-1185">Reference proteome</keyword>
<evidence type="ECO:0000313" key="7">
    <source>
        <dbReference type="Proteomes" id="UP000726737"/>
    </source>
</evidence>
<keyword evidence="3" id="KW-0804">Transcription</keyword>
<dbReference type="PANTHER" id="PTHR46117">
    <property type="entry name" value="FI24210P1"/>
    <property type="match status" value="1"/>
</dbReference>
<dbReference type="Proteomes" id="UP000726737">
    <property type="component" value="Unassembled WGS sequence"/>
</dbReference>
<keyword evidence="2" id="KW-0805">Transcription regulation</keyword>
<dbReference type="SUPFAM" id="SSF47459">
    <property type="entry name" value="HLH, helix-loop-helix DNA-binding domain"/>
    <property type="match status" value="1"/>
</dbReference>
<evidence type="ECO:0000256" key="3">
    <source>
        <dbReference type="ARBA" id="ARBA00023163"/>
    </source>
</evidence>
<dbReference type="GO" id="GO:0000978">
    <property type="term" value="F:RNA polymerase II cis-regulatory region sequence-specific DNA binding"/>
    <property type="evidence" value="ECO:0007669"/>
    <property type="project" value="TreeGrafter"/>
</dbReference>
<feature type="domain" description="BHLH" evidence="5">
    <location>
        <begin position="303"/>
        <end position="357"/>
    </location>
</feature>
<dbReference type="SMART" id="SM00353">
    <property type="entry name" value="HLH"/>
    <property type="match status" value="1"/>
</dbReference>
<dbReference type="GO" id="GO:0046983">
    <property type="term" value="F:protein dimerization activity"/>
    <property type="evidence" value="ECO:0007669"/>
    <property type="project" value="InterPro"/>
</dbReference>
<reference evidence="6" key="1">
    <citation type="journal article" date="2020" name="Fungal Divers.">
        <title>Resolving the Mortierellaceae phylogeny through synthesis of multi-gene phylogenetics and phylogenomics.</title>
        <authorList>
            <person name="Vandepol N."/>
            <person name="Liber J."/>
            <person name="Desiro A."/>
            <person name="Na H."/>
            <person name="Kennedy M."/>
            <person name="Barry K."/>
            <person name="Grigoriev I.V."/>
            <person name="Miller A.N."/>
            <person name="O'Donnell K."/>
            <person name="Stajich J.E."/>
            <person name="Bonito G."/>
        </authorList>
    </citation>
    <scope>NUCLEOTIDE SEQUENCE</scope>
    <source>
        <strain evidence="6">KOD948</strain>
    </source>
</reference>
<dbReference type="OrthoDB" id="690068at2759"/>
<comment type="caution">
    <text evidence="6">The sequence shown here is derived from an EMBL/GenBank/DDBJ whole genome shotgun (WGS) entry which is preliminary data.</text>
</comment>
<evidence type="ECO:0000256" key="4">
    <source>
        <dbReference type="ARBA" id="ARBA00023242"/>
    </source>
</evidence>
<accession>A0A9P6Q333</accession>
<keyword evidence="4" id="KW-0539">Nucleus</keyword>
<name>A0A9P6Q333_9FUNG</name>